<feature type="compositionally biased region" description="Polar residues" evidence="1">
    <location>
        <begin position="23"/>
        <end position="34"/>
    </location>
</feature>
<keyword evidence="3" id="KW-1185">Reference proteome</keyword>
<reference evidence="2 3" key="1">
    <citation type="submission" date="2021-03" db="EMBL/GenBank/DDBJ databases">
        <title>Sequencing the genomes of 1000 actinobacteria strains.</title>
        <authorList>
            <person name="Klenk H.-P."/>
        </authorList>
    </citation>
    <scope>NUCLEOTIDE SEQUENCE [LARGE SCALE GENOMIC DNA]</scope>
    <source>
        <strain evidence="2 3">DSM 18824</strain>
    </source>
</reference>
<proteinExistence type="predicted"/>
<evidence type="ECO:0000256" key="1">
    <source>
        <dbReference type="SAM" id="MobiDB-lite"/>
    </source>
</evidence>
<protein>
    <submittedName>
        <fullName evidence="2">Uncharacterized protein</fullName>
    </submittedName>
</protein>
<evidence type="ECO:0000313" key="2">
    <source>
        <dbReference type="EMBL" id="MBP2354918.1"/>
    </source>
</evidence>
<organism evidence="2 3">
    <name type="scientific">Kribbella aluminosa</name>
    <dbReference type="NCBI Taxonomy" id="416017"/>
    <lineage>
        <taxon>Bacteria</taxon>
        <taxon>Bacillati</taxon>
        <taxon>Actinomycetota</taxon>
        <taxon>Actinomycetes</taxon>
        <taxon>Propionibacteriales</taxon>
        <taxon>Kribbellaceae</taxon>
        <taxon>Kribbella</taxon>
    </lineage>
</organism>
<dbReference type="RefSeq" id="WP_209697655.1">
    <property type="nucleotide sequence ID" value="NZ_BAAAVU010000008.1"/>
</dbReference>
<accession>A0ABS4UTG5</accession>
<dbReference type="Proteomes" id="UP000755585">
    <property type="component" value="Unassembled WGS sequence"/>
</dbReference>
<gene>
    <name evidence="2" type="ORF">JOF29_006028</name>
</gene>
<feature type="region of interest" description="Disordered" evidence="1">
    <location>
        <begin position="1"/>
        <end position="34"/>
    </location>
</feature>
<evidence type="ECO:0000313" key="3">
    <source>
        <dbReference type="Proteomes" id="UP000755585"/>
    </source>
</evidence>
<comment type="caution">
    <text evidence="2">The sequence shown here is derived from an EMBL/GenBank/DDBJ whole genome shotgun (WGS) entry which is preliminary data.</text>
</comment>
<sequence>MRCEQAVDGDAAELDQVPAIASTPRSRPTTGATSRISVAAPQQHLAVRVVTGRTPPTRWW</sequence>
<dbReference type="EMBL" id="JAGINT010000002">
    <property type="protein sequence ID" value="MBP2354918.1"/>
    <property type="molecule type" value="Genomic_DNA"/>
</dbReference>
<name>A0ABS4UTG5_9ACTN</name>